<proteinExistence type="predicted"/>
<name>A0ABQ9JD34_9CUCU</name>
<dbReference type="Proteomes" id="UP001162164">
    <property type="component" value="Unassembled WGS sequence"/>
</dbReference>
<evidence type="ECO:0000313" key="2">
    <source>
        <dbReference type="Proteomes" id="UP001162164"/>
    </source>
</evidence>
<evidence type="ECO:0000313" key="1">
    <source>
        <dbReference type="EMBL" id="KAJ8976101.1"/>
    </source>
</evidence>
<reference evidence="1" key="1">
    <citation type="journal article" date="2023" name="Insect Mol. Biol.">
        <title>Genome sequencing provides insights into the evolution of gene families encoding plant cell wall-degrading enzymes in longhorned beetles.</title>
        <authorList>
            <person name="Shin N.R."/>
            <person name="Okamura Y."/>
            <person name="Kirsch R."/>
            <person name="Pauchet Y."/>
        </authorList>
    </citation>
    <scope>NUCLEOTIDE SEQUENCE</scope>
    <source>
        <strain evidence="1">MMC_N1</strain>
    </source>
</reference>
<organism evidence="1 2">
    <name type="scientific">Molorchus minor</name>
    <dbReference type="NCBI Taxonomy" id="1323400"/>
    <lineage>
        <taxon>Eukaryota</taxon>
        <taxon>Metazoa</taxon>
        <taxon>Ecdysozoa</taxon>
        <taxon>Arthropoda</taxon>
        <taxon>Hexapoda</taxon>
        <taxon>Insecta</taxon>
        <taxon>Pterygota</taxon>
        <taxon>Neoptera</taxon>
        <taxon>Endopterygota</taxon>
        <taxon>Coleoptera</taxon>
        <taxon>Polyphaga</taxon>
        <taxon>Cucujiformia</taxon>
        <taxon>Chrysomeloidea</taxon>
        <taxon>Cerambycidae</taxon>
        <taxon>Lamiinae</taxon>
        <taxon>Monochamini</taxon>
        <taxon>Molorchus</taxon>
    </lineage>
</organism>
<accession>A0ABQ9JD34</accession>
<keyword evidence="2" id="KW-1185">Reference proteome</keyword>
<sequence length="245" mass="28267">MKKFCMDTNLIPHKMQTLQMYRRFICFATCTNELRNIHFDYLYDGLYDVMPISDNYSDNDELVKAVLFSGVGTVLNHRELGPGGMVTGLLTGHCHLSRHPSANWDRRRPRMPMVSGGRGDFISRPHRMPSNCKGQRTALWEQCSEPRRCQEDSAQEAMQLCQRGGHTWLRHSKECGCTMGPLGGLRARDSLLPTIEKEYYSENIASENQVKLCIENMNIQLLCDKADKYERPYISLRGIKFRIQR</sequence>
<gene>
    <name evidence="1" type="ORF">NQ317_008439</name>
</gene>
<comment type="caution">
    <text evidence="1">The sequence shown here is derived from an EMBL/GenBank/DDBJ whole genome shotgun (WGS) entry which is preliminary data.</text>
</comment>
<protein>
    <submittedName>
        <fullName evidence="1">Uncharacterized protein</fullName>
    </submittedName>
</protein>
<dbReference type="EMBL" id="JAPWTJ010000725">
    <property type="protein sequence ID" value="KAJ8976101.1"/>
    <property type="molecule type" value="Genomic_DNA"/>
</dbReference>